<dbReference type="RefSeq" id="WP_053006331.1">
    <property type="nucleotide sequence ID" value="NZ_LDZY01000005.1"/>
</dbReference>
<dbReference type="InterPro" id="IPR015020">
    <property type="entry name" value="Rv2525c-like_Glyco_Hydro-like"/>
</dbReference>
<evidence type="ECO:0000313" key="2">
    <source>
        <dbReference type="EMBL" id="KLU66288.1"/>
    </source>
</evidence>
<dbReference type="SUPFAM" id="SSF51445">
    <property type="entry name" value="(Trans)glycosidases"/>
    <property type="match status" value="1"/>
</dbReference>
<dbReference type="EMBL" id="LDZY01000005">
    <property type="protein sequence ID" value="KLU66288.1"/>
    <property type="molecule type" value="Genomic_DNA"/>
</dbReference>
<accession>A0A0J1FTG6</accession>
<dbReference type="Pfam" id="PF08924">
    <property type="entry name" value="Rv2525c_GlyHyd-like"/>
    <property type="match status" value="1"/>
</dbReference>
<dbReference type="PATRIC" id="fig|476652.3.peg.1744"/>
<dbReference type="AlphaFoldDB" id="A0A0J1FTG6"/>
<gene>
    <name evidence="2" type="ORF">DEAC_c16870</name>
</gene>
<evidence type="ECO:0000313" key="3">
    <source>
        <dbReference type="Proteomes" id="UP000036356"/>
    </source>
</evidence>
<dbReference type="InterPro" id="IPR017853">
    <property type="entry name" value="GH"/>
</dbReference>
<dbReference type="Gene3D" id="3.20.20.80">
    <property type="entry name" value="Glycosidases"/>
    <property type="match status" value="1"/>
</dbReference>
<dbReference type="Proteomes" id="UP000036356">
    <property type="component" value="Unassembled WGS sequence"/>
</dbReference>
<dbReference type="STRING" id="476652.DEAC_c16870"/>
<dbReference type="Gene3D" id="3.40.50.12090">
    <property type="match status" value="1"/>
</dbReference>
<proteinExistence type="predicted"/>
<feature type="domain" description="Rv2525c-like glycoside hydrolase-like" evidence="1">
    <location>
        <begin position="18"/>
        <end position="184"/>
    </location>
</feature>
<organism evidence="2 3">
    <name type="scientific">Desulfosporosinus acididurans</name>
    <dbReference type="NCBI Taxonomy" id="476652"/>
    <lineage>
        <taxon>Bacteria</taxon>
        <taxon>Bacillati</taxon>
        <taxon>Bacillota</taxon>
        <taxon>Clostridia</taxon>
        <taxon>Eubacteriales</taxon>
        <taxon>Desulfitobacteriaceae</taxon>
        <taxon>Desulfosporosinus</taxon>
    </lineage>
</organism>
<reference evidence="2 3" key="1">
    <citation type="submission" date="2015-06" db="EMBL/GenBank/DDBJ databases">
        <title>Draft genome of the moderately acidophilic sulfate reducer Candidatus Desulfosporosinus acididurans strain M1.</title>
        <authorList>
            <person name="Poehlein A."/>
            <person name="Petzsch P."/>
            <person name="Johnson B.D."/>
            <person name="Schloemann M."/>
            <person name="Daniel R."/>
            <person name="Muehling M."/>
        </authorList>
    </citation>
    <scope>NUCLEOTIDE SEQUENCE [LARGE SCALE GENOMIC DNA]</scope>
    <source>
        <strain evidence="2 3">M1</strain>
    </source>
</reference>
<sequence>MYGIDCSTKITAPNAIVLKTAGVLAVGRYLGRGLWNGLTLDEVSAIHDAGLLLWLILELSPTEESYFTFAKGISDAQYALAEAQALGAPKGCAIYFAVDYDAQPGDMAAIKEYFHGVQTVLTGKFLVGAYGSYAVMNALKGADYPPDCYFQTYAWSYGKQAPNHIYQYSNEVHVAGVAVDQDYVNDDAGLWAADGLYQVEVVKGSEEDMLNVAVLLDTKDDFWAGADVAAKNGNCALFVRGANNSIPADAMSSKQLIVVGGSKTGHPNEVLLSGNDKYDTAAAVKKYLG</sequence>
<protein>
    <recommendedName>
        <fullName evidence="1">Rv2525c-like glycoside hydrolase-like domain-containing protein</fullName>
    </recommendedName>
</protein>
<comment type="caution">
    <text evidence="2">The sequence shown here is derived from an EMBL/GenBank/DDBJ whole genome shotgun (WGS) entry which is preliminary data.</text>
</comment>
<keyword evidence="3" id="KW-1185">Reference proteome</keyword>
<evidence type="ECO:0000259" key="1">
    <source>
        <dbReference type="Pfam" id="PF08924"/>
    </source>
</evidence>
<name>A0A0J1FTG6_9FIRM</name>